<organism evidence="1">
    <name type="scientific">Collinsella intestinalis</name>
    <dbReference type="NCBI Taxonomy" id="147207"/>
    <lineage>
        <taxon>Bacteria</taxon>
        <taxon>Bacillati</taxon>
        <taxon>Actinomycetota</taxon>
        <taxon>Coriobacteriia</taxon>
        <taxon>Coriobacteriales</taxon>
        <taxon>Coriobacteriaceae</taxon>
        <taxon>Collinsella</taxon>
    </lineage>
</organism>
<gene>
    <name evidence="1" type="ORF">CILFYP54_01338</name>
</gene>
<accession>A0A6N2Z1S4</accession>
<sequence>MRDEYDFRHIRAIAREAAAKTRSTDGLSTSVIEAIATASLAAIEYWLEPGSDKTDLIRSAANLIEQSSVDCEGGAAASVGSDISDTVARALMNDDELALDVVILGPLSEDDGGQREFPSLRAWSDNCDKEDVRLALAAYRAGARAVDRPTFTALAWLTASGLHALADDLNLEGR</sequence>
<reference evidence="1" key="1">
    <citation type="submission" date="2019-11" db="EMBL/GenBank/DDBJ databases">
        <authorList>
            <person name="Feng L."/>
        </authorList>
    </citation>
    <scope>NUCLEOTIDE SEQUENCE</scope>
    <source>
        <strain evidence="1">CintestinalisLFYP54</strain>
    </source>
</reference>
<dbReference type="AlphaFoldDB" id="A0A6N2Z1S4"/>
<dbReference type="EMBL" id="CACRTN010000009">
    <property type="protein sequence ID" value="VYT71172.1"/>
    <property type="molecule type" value="Genomic_DNA"/>
</dbReference>
<proteinExistence type="predicted"/>
<protein>
    <submittedName>
        <fullName evidence="1">Uncharacterized protein</fullName>
    </submittedName>
</protein>
<evidence type="ECO:0000313" key="1">
    <source>
        <dbReference type="EMBL" id="VYT71172.1"/>
    </source>
</evidence>
<dbReference type="RefSeq" id="WP_156848185.1">
    <property type="nucleotide sequence ID" value="NZ_CACRTN010000009.1"/>
</dbReference>
<name>A0A6N2Z1S4_9ACTN</name>